<comment type="caution">
    <text evidence="2">The sequence shown here is derived from an EMBL/GenBank/DDBJ whole genome shotgun (WGS) entry which is preliminary data.</text>
</comment>
<sequence length="619" mass="69287">MPSIRNHKGRFSGIKSVKKITKLIVDRVQQNTKNNNRVSDHSYATFCNPVTPTEDITASTLTDDDLTYIPPDLVPLSHCRLVTELDTLANQLKSCRECTIPLHLHDAKGVRCYGLTGIVYIICKNSSCQTLNRIKLGKVHFGREKKGVGIFDVNTKAATGMIHAGIGETQLNNFLSSLNVHCIDAKTLKIRENEAGSVLENQAIMSQQRHLQMEILNSTTEDQTESRSGICISTDTCWQKKGSGRSYNSLSGVSTLIGKTTGKVVNHKVRISNCRICERAKGRGILPRQHKCRKNWSGSAKGMEPDMVVEMLKELDEEGVILSEVVGDDDSTGFDRAKRLMPNSKMEKISDRNHIKHSIISKLHELKPKHKELTGMVCDAIVKNFTYVVNQNVDNPSGIEDGLRASIKHIFGEHENCKETWCGYLKDKDSYIHSNLPRGKDLSSSQLRCDLEKLFIQKMVPQSKKLSNLGSSQANESFNNLIALKAPKTKHFSTSSSLNYRVSSAVLQKNEGYNYISELNTSIGLSPGNETLSRGNKLNKKREGNKNRFKSKQGKINNVNFSKRNVYKKQQWLKSKKGEHTTVRSVIILILTERLEDFATIDIEEIPAIPQADPLPLQT</sequence>
<evidence type="ECO:0000313" key="2">
    <source>
        <dbReference type="EMBL" id="VDH94408.1"/>
    </source>
</evidence>
<dbReference type="AlphaFoldDB" id="A0A8B6BS07"/>
<evidence type="ECO:0000259" key="1">
    <source>
        <dbReference type="Pfam" id="PF20700"/>
    </source>
</evidence>
<organism evidence="2 3">
    <name type="scientific">Mytilus galloprovincialis</name>
    <name type="common">Mediterranean mussel</name>
    <dbReference type="NCBI Taxonomy" id="29158"/>
    <lineage>
        <taxon>Eukaryota</taxon>
        <taxon>Metazoa</taxon>
        <taxon>Spiralia</taxon>
        <taxon>Lophotrochozoa</taxon>
        <taxon>Mollusca</taxon>
        <taxon>Bivalvia</taxon>
        <taxon>Autobranchia</taxon>
        <taxon>Pteriomorphia</taxon>
        <taxon>Mytilida</taxon>
        <taxon>Mytiloidea</taxon>
        <taxon>Mytilidae</taxon>
        <taxon>Mytilinae</taxon>
        <taxon>Mytilus</taxon>
    </lineage>
</organism>
<gene>
    <name evidence="2" type="ORF">MGAL_10B016879</name>
</gene>
<proteinExistence type="predicted"/>
<feature type="domain" description="Mutator-like transposase" evidence="1">
    <location>
        <begin position="79"/>
        <end position="422"/>
    </location>
</feature>
<dbReference type="Pfam" id="PF20700">
    <property type="entry name" value="Mutator"/>
    <property type="match status" value="1"/>
</dbReference>
<dbReference type="Proteomes" id="UP000596742">
    <property type="component" value="Unassembled WGS sequence"/>
</dbReference>
<accession>A0A8B6BS07</accession>
<protein>
    <recommendedName>
        <fullName evidence="1">Mutator-like transposase domain-containing protein</fullName>
    </recommendedName>
</protein>
<keyword evidence="3" id="KW-1185">Reference proteome</keyword>
<name>A0A8B6BS07_MYTGA</name>
<dbReference type="InterPro" id="IPR049012">
    <property type="entry name" value="Mutator_transp_dom"/>
</dbReference>
<dbReference type="EMBL" id="UYJE01000593">
    <property type="protein sequence ID" value="VDH94408.1"/>
    <property type="molecule type" value="Genomic_DNA"/>
</dbReference>
<dbReference type="OrthoDB" id="5989874at2759"/>
<reference evidence="2" key="1">
    <citation type="submission" date="2018-11" db="EMBL/GenBank/DDBJ databases">
        <authorList>
            <person name="Alioto T."/>
            <person name="Alioto T."/>
        </authorList>
    </citation>
    <scope>NUCLEOTIDE SEQUENCE</scope>
</reference>
<evidence type="ECO:0000313" key="3">
    <source>
        <dbReference type="Proteomes" id="UP000596742"/>
    </source>
</evidence>